<reference evidence="1" key="1">
    <citation type="journal article" date="2021" name="Proc. Natl. Acad. Sci. U.S.A.">
        <title>A Catalog of Tens of Thousands of Viruses from Human Metagenomes Reveals Hidden Associations with Chronic Diseases.</title>
        <authorList>
            <person name="Tisza M.J."/>
            <person name="Buck C.B."/>
        </authorList>
    </citation>
    <scope>NUCLEOTIDE SEQUENCE</scope>
    <source>
        <strain evidence="1">Ctr8v12</strain>
    </source>
</reference>
<protein>
    <submittedName>
        <fullName evidence="1">Uncharacterized protein</fullName>
    </submittedName>
</protein>
<dbReference type="EMBL" id="BK015649">
    <property type="protein sequence ID" value="DAE18006.1"/>
    <property type="molecule type" value="Genomic_DNA"/>
</dbReference>
<dbReference type="Gene3D" id="3.30.565.10">
    <property type="entry name" value="Histidine kinase-like ATPase, C-terminal domain"/>
    <property type="match status" value="1"/>
</dbReference>
<organism evidence="1">
    <name type="scientific">Siphoviridae sp. ctr8v12</name>
    <dbReference type="NCBI Taxonomy" id="2825685"/>
    <lineage>
        <taxon>Viruses</taxon>
        <taxon>Duplodnaviria</taxon>
        <taxon>Heunggongvirae</taxon>
        <taxon>Uroviricota</taxon>
        <taxon>Caudoviricetes</taxon>
    </lineage>
</organism>
<name>A0A8S5QFF0_9CAUD</name>
<sequence length="299" mass="34201">MKQIIPIPNVPRDDRIGSVFNHLFKVIYATRLSHDDVVWDFSDTTFFHPFFLAPFAIYKSLCGKNIECRNMPSYLSSYLDSIYFHTFLDIKDDSDLQKSLQSYSEKSYIPICRFSLKNKNIDRMQSLVQATIEKQNKLDSSLKSAISYMLSELICNISEHSESEFGYLYSQRKGDALNICIADAGVTVYGSYLRAKKYLEKISGNEAEALRIANEGFSTKDLPNAENRGFGLSTTKRMIVDGLGGSFFMLSGGAFHRHNKDGIQYIKLPEYISWDGTVLLIRIPLTVPSDFNYYKYIIY</sequence>
<evidence type="ECO:0000313" key="1">
    <source>
        <dbReference type="EMBL" id="DAE18006.1"/>
    </source>
</evidence>
<proteinExistence type="predicted"/>
<accession>A0A8S5QFF0</accession>
<dbReference type="InterPro" id="IPR036890">
    <property type="entry name" value="HATPase_C_sf"/>
</dbReference>